<dbReference type="Gene3D" id="2.60.40.3680">
    <property type="match status" value="1"/>
</dbReference>
<dbReference type="STRING" id="266779.Meso_0973"/>
<gene>
    <name evidence="3" type="ordered locus">Meso_0973</name>
</gene>
<organism evidence="3">
    <name type="scientific">Chelativorans sp. (strain BNC1)</name>
    <dbReference type="NCBI Taxonomy" id="266779"/>
    <lineage>
        <taxon>Bacteria</taxon>
        <taxon>Pseudomonadati</taxon>
        <taxon>Pseudomonadota</taxon>
        <taxon>Alphaproteobacteria</taxon>
        <taxon>Hyphomicrobiales</taxon>
        <taxon>Phyllobacteriaceae</taxon>
        <taxon>Chelativorans</taxon>
    </lineage>
</organism>
<keyword evidence="1" id="KW-0732">Signal</keyword>
<sequence precursor="true">MLSFASNSNEQYMKIRSLVFQPILLLCAFMIAFPASANDSTAVLGAGGLEITTSDDIVMEEEKLFLSPEEIRVRYVFRNDTDKDVTTRVAFPLPIVSFGPADNFELPDSQDENFVGFTVTVDGQRLAPALEQRAVLDNGTDVTAAVRAIGLPLNAYLPSWEEKIKAVPREALRRLVEQGVLEQLSDTVETADDVSPSWNLHATFHWEQTFPAQKAVVVEHQYQPVVGSSFFVGDDGELDRLSEEYGTSYCLDDTTKAGVRRLLQSAAKANSNGDYKSYVFAYEVSYILKTGANWKGPIGHFELTIDKIRPDAILSLCIDGVRKTGTTTFKVERDNFTPTRDIGFVVFDQRELVE</sequence>
<reference evidence="3" key="1">
    <citation type="submission" date="2006-06" db="EMBL/GenBank/DDBJ databases">
        <title>Complete sequence of chromosome of Chelativorans sp. BNC1.</title>
        <authorList>
            <consortium name="US DOE Joint Genome Institute"/>
            <person name="Copeland A."/>
            <person name="Lucas S."/>
            <person name="Lapidus A."/>
            <person name="Barry K."/>
            <person name="Detter J.C."/>
            <person name="Glavina del Rio T."/>
            <person name="Hammon N."/>
            <person name="Israni S."/>
            <person name="Dalin E."/>
            <person name="Tice H."/>
            <person name="Pitluck S."/>
            <person name="Chertkov O."/>
            <person name="Brettin T."/>
            <person name="Bruce D."/>
            <person name="Han C."/>
            <person name="Tapia R."/>
            <person name="Gilna P."/>
            <person name="Schmutz J."/>
            <person name="Larimer F."/>
            <person name="Land M."/>
            <person name="Hauser L."/>
            <person name="Kyrpides N."/>
            <person name="Mikhailova N."/>
            <person name="Richardson P."/>
        </authorList>
    </citation>
    <scope>NUCLEOTIDE SEQUENCE</scope>
    <source>
        <strain evidence="3">BNC1</strain>
    </source>
</reference>
<evidence type="ECO:0000256" key="1">
    <source>
        <dbReference type="SAM" id="SignalP"/>
    </source>
</evidence>
<dbReference type="OrthoDB" id="7299818at2"/>
<protein>
    <recommendedName>
        <fullName evidence="2">DUF4424 domain-containing protein</fullName>
    </recommendedName>
</protein>
<dbReference type="EMBL" id="CP000390">
    <property type="protein sequence ID" value="ABG62370.1"/>
    <property type="molecule type" value="Genomic_DNA"/>
</dbReference>
<dbReference type="AlphaFoldDB" id="Q11JQ5"/>
<dbReference type="eggNOG" id="COG3693">
    <property type="taxonomic scope" value="Bacteria"/>
</dbReference>
<name>Q11JQ5_CHESB</name>
<proteinExistence type="predicted"/>
<feature type="domain" description="DUF4424" evidence="2">
    <location>
        <begin position="37"/>
        <end position="343"/>
    </location>
</feature>
<dbReference type="InterPro" id="IPR025538">
    <property type="entry name" value="DUF4424"/>
</dbReference>
<feature type="chain" id="PRO_5004180131" description="DUF4424 domain-containing protein" evidence="1">
    <location>
        <begin position="38"/>
        <end position="354"/>
    </location>
</feature>
<evidence type="ECO:0000259" key="2">
    <source>
        <dbReference type="Pfam" id="PF14415"/>
    </source>
</evidence>
<feature type="signal peptide" evidence="1">
    <location>
        <begin position="1"/>
        <end position="37"/>
    </location>
</feature>
<dbReference type="HOGENOM" id="CLU_821050_0_0_5"/>
<dbReference type="Pfam" id="PF14415">
    <property type="entry name" value="DUF4424"/>
    <property type="match status" value="1"/>
</dbReference>
<accession>Q11JQ5</accession>
<evidence type="ECO:0000313" key="3">
    <source>
        <dbReference type="EMBL" id="ABG62370.1"/>
    </source>
</evidence>
<dbReference type="KEGG" id="mes:Meso_0973"/>